<keyword evidence="17" id="KW-0175">Coiled coil</keyword>
<evidence type="ECO:0000256" key="1">
    <source>
        <dbReference type="ARBA" id="ARBA00000085"/>
    </source>
</evidence>
<dbReference type="CDD" id="cd00130">
    <property type="entry name" value="PAS"/>
    <property type="match status" value="2"/>
</dbReference>
<evidence type="ECO:0000256" key="4">
    <source>
        <dbReference type="ARBA" id="ARBA00022543"/>
    </source>
</evidence>
<dbReference type="NCBIfam" id="TIGR00229">
    <property type="entry name" value="sensory_box"/>
    <property type="match status" value="3"/>
</dbReference>
<dbReference type="SUPFAM" id="SSF55781">
    <property type="entry name" value="GAF domain-like"/>
    <property type="match status" value="2"/>
</dbReference>
<dbReference type="InterPro" id="IPR011102">
    <property type="entry name" value="Sig_transdc_His_kinase_HWE"/>
</dbReference>
<dbReference type="SMART" id="SM00086">
    <property type="entry name" value="PAC"/>
    <property type="match status" value="3"/>
</dbReference>
<evidence type="ECO:0000256" key="12">
    <source>
        <dbReference type="ARBA" id="ARBA00022777"/>
    </source>
</evidence>
<feature type="domain" description="PAS" evidence="19">
    <location>
        <begin position="347"/>
        <end position="420"/>
    </location>
</feature>
<keyword evidence="8" id="KW-0288">FMN</keyword>
<gene>
    <name evidence="21" type="ORF">GCM10011390_45990</name>
</gene>
<keyword evidence="5" id="KW-0597">Phosphoprotein</keyword>
<evidence type="ECO:0000256" key="15">
    <source>
        <dbReference type="ARBA" id="ARBA00023026"/>
    </source>
</evidence>
<feature type="domain" description="PAC" evidence="20">
    <location>
        <begin position="548"/>
        <end position="601"/>
    </location>
</feature>
<dbReference type="InterPro" id="IPR035965">
    <property type="entry name" value="PAS-like_dom_sf"/>
</dbReference>
<reference evidence="21" key="2">
    <citation type="submission" date="2020-09" db="EMBL/GenBank/DDBJ databases">
        <authorList>
            <person name="Sun Q."/>
            <person name="Zhou Y."/>
        </authorList>
    </citation>
    <scope>NUCLEOTIDE SEQUENCE</scope>
    <source>
        <strain evidence="21">CGMCC 1.15367</strain>
    </source>
</reference>
<evidence type="ECO:0000256" key="5">
    <source>
        <dbReference type="ARBA" id="ARBA00022553"/>
    </source>
</evidence>
<dbReference type="Pfam" id="PF08447">
    <property type="entry name" value="PAS_3"/>
    <property type="match status" value="1"/>
</dbReference>
<dbReference type="InterPro" id="IPR000700">
    <property type="entry name" value="PAS-assoc_C"/>
</dbReference>
<keyword evidence="16" id="KW-0675">Receptor</keyword>
<feature type="coiled-coil region" evidence="17">
    <location>
        <begin position="158"/>
        <end position="185"/>
    </location>
</feature>
<keyword evidence="10" id="KW-0677">Repeat</keyword>
<evidence type="ECO:0000256" key="7">
    <source>
        <dbReference type="ARBA" id="ARBA00022630"/>
    </source>
</evidence>
<proteinExistence type="predicted"/>
<organism evidence="21 22">
    <name type="scientific">Aureimonas endophytica</name>
    <dbReference type="NCBI Taxonomy" id="2027858"/>
    <lineage>
        <taxon>Bacteria</taxon>
        <taxon>Pseudomonadati</taxon>
        <taxon>Pseudomonadota</taxon>
        <taxon>Alphaproteobacteria</taxon>
        <taxon>Hyphomicrobiales</taxon>
        <taxon>Aurantimonadaceae</taxon>
        <taxon>Aureimonas</taxon>
    </lineage>
</organism>
<keyword evidence="7" id="KW-0285">Flavoprotein</keyword>
<dbReference type="Gene3D" id="3.30.565.10">
    <property type="entry name" value="Histidine kinase-like ATPase, C-terminal domain"/>
    <property type="match status" value="1"/>
</dbReference>
<evidence type="ECO:0000256" key="16">
    <source>
        <dbReference type="ARBA" id="ARBA00023170"/>
    </source>
</evidence>
<dbReference type="InterPro" id="IPR001610">
    <property type="entry name" value="PAC"/>
</dbReference>
<keyword evidence="15" id="KW-0843">Virulence</keyword>
<protein>
    <recommendedName>
        <fullName evidence="3">Blue-light-activated histidine kinase</fullName>
        <ecNumber evidence="2">2.7.13.3</ecNumber>
    </recommendedName>
</protein>
<keyword evidence="4" id="KW-0600">Photoreceptor protein</keyword>
<keyword evidence="11" id="KW-0547">Nucleotide-binding</keyword>
<dbReference type="Pfam" id="PF13426">
    <property type="entry name" value="PAS_9"/>
    <property type="match status" value="1"/>
</dbReference>
<dbReference type="SMART" id="SM00065">
    <property type="entry name" value="GAF"/>
    <property type="match status" value="2"/>
</dbReference>
<evidence type="ECO:0000259" key="20">
    <source>
        <dbReference type="PROSITE" id="PS50113"/>
    </source>
</evidence>
<keyword evidence="6" id="KW-0716">Sensory transduction</keyword>
<evidence type="ECO:0000256" key="6">
    <source>
        <dbReference type="ARBA" id="ARBA00022606"/>
    </source>
</evidence>
<dbReference type="Gene3D" id="2.10.70.100">
    <property type="match status" value="1"/>
</dbReference>
<dbReference type="Gene3D" id="3.30.450.20">
    <property type="entry name" value="PAS domain"/>
    <property type="match status" value="4"/>
</dbReference>
<dbReference type="InterPro" id="IPR000014">
    <property type="entry name" value="PAS"/>
</dbReference>
<dbReference type="Pfam" id="PF01590">
    <property type="entry name" value="GAF"/>
    <property type="match status" value="1"/>
</dbReference>
<dbReference type="SMART" id="SM00911">
    <property type="entry name" value="HWE_HK"/>
    <property type="match status" value="1"/>
</dbReference>
<evidence type="ECO:0000256" key="10">
    <source>
        <dbReference type="ARBA" id="ARBA00022737"/>
    </source>
</evidence>
<dbReference type="InterPro" id="IPR003018">
    <property type="entry name" value="GAF"/>
</dbReference>
<dbReference type="GO" id="GO:0009881">
    <property type="term" value="F:photoreceptor activity"/>
    <property type="evidence" value="ECO:0007669"/>
    <property type="project" value="UniProtKB-KW"/>
</dbReference>
<dbReference type="Pfam" id="PF13188">
    <property type="entry name" value="PAS_8"/>
    <property type="match status" value="1"/>
</dbReference>
<keyword evidence="13" id="KW-0067">ATP-binding</keyword>
<feature type="domain" description="PAC" evidence="20">
    <location>
        <begin position="677"/>
        <end position="732"/>
    </location>
</feature>
<evidence type="ECO:0000256" key="3">
    <source>
        <dbReference type="ARBA" id="ARBA00021740"/>
    </source>
</evidence>
<evidence type="ECO:0000256" key="8">
    <source>
        <dbReference type="ARBA" id="ARBA00022643"/>
    </source>
</evidence>
<evidence type="ECO:0000313" key="22">
    <source>
        <dbReference type="Proteomes" id="UP000644699"/>
    </source>
</evidence>
<dbReference type="InterPro" id="IPR013655">
    <property type="entry name" value="PAS_fold_3"/>
</dbReference>
<keyword evidence="12" id="KW-0418">Kinase</keyword>
<dbReference type="GO" id="GO:0004673">
    <property type="term" value="F:protein histidine kinase activity"/>
    <property type="evidence" value="ECO:0007669"/>
    <property type="project" value="UniProtKB-EC"/>
</dbReference>
<evidence type="ECO:0000259" key="19">
    <source>
        <dbReference type="PROSITE" id="PS50112"/>
    </source>
</evidence>
<keyword evidence="9" id="KW-0808">Transferase</keyword>
<evidence type="ECO:0000256" key="18">
    <source>
        <dbReference type="SAM" id="MobiDB-lite"/>
    </source>
</evidence>
<sequence length="1060" mass="115270">MTGDHPSAEAARLATLASYGVLDTPPEPGFDDIVALARQVCAAPVALVSLVDRDRQWFKARVGFEPAQTDLDRSVCRHALGRTDILEIGDLTRDPRTAANPLVTGEPFLRFYAGMPLNARDGRTLGTLCVLDHRPRPEGLDEAQRTGLAALAAQVMAQLDLRRALEALEADRRAARAEAARLDAMIATQQAVAGAETDLDTVFRAIADGALGAIGAADGAAIELREGEDLVFVAASGALAPHRGLHLPIGRSLSGRALLEGRPIACADTAADPAVDPALSESFGIRSLVVVPVTRRGVPIGVLKVCSGRPQAFAARDVAMARMLASLVASACGDAAEAVSHRALRDAEARYRQTFESVTEFAVIVTDPAGRITEWNMGAERIFGWTAADMRGGDASRFFTPEDRAGDRAGTEMSRSLVDGQATDERWHMREDGSRFYASGNMMPLRGESGEHLGFIKIVRDRTEQHLAGRQLEDLEKRLQQAQEAVGVGLFTVEVATGLLTATPQFSRLFGYDHQEVRPAEDFEALVVAEDQELVSNNSTRRDGGAPRDVEYRIRRADTGEIRWIARKGEFTHDAAGRPLRFAGIARDITSQVLDRKALNDEREQLAAIFAQAPSFMALLRGPEHRFERVNPSYTKIVGGRDLIGRTVAQALPDAAAQGFVDILDEVYRTGVAYHATNVRYGVQVSPEGPVVPRHLDFVYQPIRDGEGTVTGIFVEGVDITERILAARRLRQTEDRYRALVENVDVGICIVEMKFDADGQAIDYRIMEGNEAYERHTGLYGTIGKWVSEFAPLLERHWFDLYGHVALTGEPLRFENGAESLGGRWFEVQAHRVGASEERQVAILFTDITARKQQEDQRAILSAELAHRLKNTLALVSAIVMQTLRTATDIPTARKVLMDRILTLSKAHDILLTGRRDAASIGEIVRTSTSLHEEGGRIEVEGPAIALGPKAAMTLSLVCHELSTNAAKYGALSLPEGRVLVGWSVLEEGEGGEPMLVIEWRETGGPPVAPPERRSFGTRLIEIGLSTAPGSAAVLDYDPAGLRCRIVAPLCELQEQAPEA</sequence>
<dbReference type="PANTHER" id="PTHR41523:SF7">
    <property type="entry name" value="HISTIDINE KINASE"/>
    <property type="match status" value="1"/>
</dbReference>
<feature type="region of interest" description="Disordered" evidence="18">
    <location>
        <begin position="401"/>
        <end position="421"/>
    </location>
</feature>
<dbReference type="Pfam" id="PF13185">
    <property type="entry name" value="GAF_2"/>
    <property type="match status" value="1"/>
</dbReference>
<evidence type="ECO:0000256" key="17">
    <source>
        <dbReference type="SAM" id="Coils"/>
    </source>
</evidence>
<feature type="domain" description="PAS" evidence="19">
    <location>
        <begin position="475"/>
        <end position="537"/>
    </location>
</feature>
<evidence type="ECO:0000256" key="2">
    <source>
        <dbReference type="ARBA" id="ARBA00012438"/>
    </source>
</evidence>
<dbReference type="PROSITE" id="PS50113">
    <property type="entry name" value="PAC"/>
    <property type="match status" value="3"/>
</dbReference>
<accession>A0A917A0P9</accession>
<dbReference type="PANTHER" id="PTHR41523">
    <property type="entry name" value="TWO-COMPONENT SYSTEM SENSOR PROTEIN"/>
    <property type="match status" value="1"/>
</dbReference>
<dbReference type="EMBL" id="BMIQ01000009">
    <property type="protein sequence ID" value="GGE21466.1"/>
    <property type="molecule type" value="Genomic_DNA"/>
</dbReference>
<keyword evidence="22" id="KW-1185">Reference proteome</keyword>
<dbReference type="SMART" id="SM00091">
    <property type="entry name" value="PAS"/>
    <property type="match status" value="3"/>
</dbReference>
<comment type="catalytic activity">
    <reaction evidence="1">
        <text>ATP + protein L-histidine = ADP + protein N-phospho-L-histidine.</text>
        <dbReference type="EC" id="2.7.13.3"/>
    </reaction>
</comment>
<dbReference type="Pfam" id="PF08448">
    <property type="entry name" value="PAS_4"/>
    <property type="match status" value="1"/>
</dbReference>
<dbReference type="InterPro" id="IPR029016">
    <property type="entry name" value="GAF-like_dom_sf"/>
</dbReference>
<dbReference type="GO" id="GO:0005524">
    <property type="term" value="F:ATP binding"/>
    <property type="evidence" value="ECO:0007669"/>
    <property type="project" value="UniProtKB-KW"/>
</dbReference>
<dbReference type="InterPro" id="IPR036890">
    <property type="entry name" value="HATPase_C_sf"/>
</dbReference>
<evidence type="ECO:0000313" key="21">
    <source>
        <dbReference type="EMBL" id="GGE21466.1"/>
    </source>
</evidence>
<dbReference type="SUPFAM" id="SSF55785">
    <property type="entry name" value="PYP-like sensor domain (PAS domain)"/>
    <property type="match status" value="4"/>
</dbReference>
<dbReference type="AlphaFoldDB" id="A0A917A0P9"/>
<dbReference type="Pfam" id="PF07536">
    <property type="entry name" value="HWE_HK"/>
    <property type="match status" value="1"/>
</dbReference>
<evidence type="ECO:0000256" key="11">
    <source>
        <dbReference type="ARBA" id="ARBA00022741"/>
    </source>
</evidence>
<evidence type="ECO:0000256" key="9">
    <source>
        <dbReference type="ARBA" id="ARBA00022679"/>
    </source>
</evidence>
<dbReference type="Proteomes" id="UP000644699">
    <property type="component" value="Unassembled WGS sequence"/>
</dbReference>
<dbReference type="PROSITE" id="PS50112">
    <property type="entry name" value="PAS"/>
    <property type="match status" value="2"/>
</dbReference>
<evidence type="ECO:0000256" key="13">
    <source>
        <dbReference type="ARBA" id="ARBA00022840"/>
    </source>
</evidence>
<dbReference type="Gene3D" id="3.30.450.40">
    <property type="match status" value="2"/>
</dbReference>
<feature type="compositionally biased region" description="Basic and acidic residues" evidence="18">
    <location>
        <begin position="401"/>
        <end position="410"/>
    </location>
</feature>
<evidence type="ECO:0000256" key="14">
    <source>
        <dbReference type="ARBA" id="ARBA00022991"/>
    </source>
</evidence>
<name>A0A917A0P9_9HYPH</name>
<dbReference type="EC" id="2.7.13.3" evidence="2"/>
<dbReference type="RefSeq" id="WP_188912684.1">
    <property type="nucleotide sequence ID" value="NZ_BMIQ01000009.1"/>
</dbReference>
<comment type="caution">
    <text evidence="21">The sequence shown here is derived from an EMBL/GenBank/DDBJ whole genome shotgun (WGS) entry which is preliminary data.</text>
</comment>
<dbReference type="InterPro" id="IPR013656">
    <property type="entry name" value="PAS_4"/>
</dbReference>
<feature type="domain" description="PAC" evidence="20">
    <location>
        <begin position="422"/>
        <end position="474"/>
    </location>
</feature>
<keyword evidence="14" id="KW-0157">Chromophore</keyword>
<reference evidence="21" key="1">
    <citation type="journal article" date="2014" name="Int. J. Syst. Evol. Microbiol.">
        <title>Complete genome sequence of Corynebacterium casei LMG S-19264T (=DSM 44701T), isolated from a smear-ripened cheese.</title>
        <authorList>
            <consortium name="US DOE Joint Genome Institute (JGI-PGF)"/>
            <person name="Walter F."/>
            <person name="Albersmeier A."/>
            <person name="Kalinowski J."/>
            <person name="Ruckert C."/>
        </authorList>
    </citation>
    <scope>NUCLEOTIDE SEQUENCE</scope>
    <source>
        <strain evidence="21">CGMCC 1.15367</strain>
    </source>
</reference>